<dbReference type="EMBL" id="NHYD01001505">
    <property type="protein sequence ID" value="PPQ90948.1"/>
    <property type="molecule type" value="Genomic_DNA"/>
</dbReference>
<dbReference type="InterPro" id="IPR042277">
    <property type="entry name" value="IST1-like"/>
</dbReference>
<feature type="coiled-coil region" evidence="2">
    <location>
        <begin position="37"/>
        <end position="64"/>
    </location>
</feature>
<evidence type="ECO:0000256" key="3">
    <source>
        <dbReference type="SAM" id="MobiDB-lite"/>
    </source>
</evidence>
<dbReference type="Gene3D" id="1.20.1260.60">
    <property type="entry name" value="Vacuolar protein sorting-associated protein Ist1"/>
    <property type="match status" value="1"/>
</dbReference>
<feature type="region of interest" description="Disordered" evidence="3">
    <location>
        <begin position="197"/>
        <end position="264"/>
    </location>
</feature>
<comment type="caution">
    <text evidence="4">The sequence shown here is derived from an EMBL/GenBank/DDBJ whole genome shotgun (WGS) entry which is preliminary data.</text>
</comment>
<dbReference type="Pfam" id="PF03398">
    <property type="entry name" value="Ist1"/>
    <property type="match status" value="1"/>
</dbReference>
<reference evidence="4 5" key="1">
    <citation type="journal article" date="2018" name="Evol. Lett.">
        <title>Horizontal gene cluster transfer increased hallucinogenic mushroom diversity.</title>
        <authorList>
            <person name="Reynolds H.T."/>
            <person name="Vijayakumar V."/>
            <person name="Gluck-Thaler E."/>
            <person name="Korotkin H.B."/>
            <person name="Matheny P.B."/>
            <person name="Slot J.C."/>
        </authorList>
    </citation>
    <scope>NUCLEOTIDE SEQUENCE [LARGE SCALE GENOMIC DNA]</scope>
    <source>
        <strain evidence="4 5">2631</strain>
    </source>
</reference>
<dbReference type="PANTHER" id="PTHR12161">
    <property type="entry name" value="IST1 FAMILY MEMBER"/>
    <property type="match status" value="1"/>
</dbReference>
<proteinExistence type="inferred from homology"/>
<dbReference type="InParanoid" id="A0A409XJN3"/>
<dbReference type="STRING" id="93625.A0A409XJN3"/>
<dbReference type="Proteomes" id="UP000283269">
    <property type="component" value="Unassembled WGS sequence"/>
</dbReference>
<evidence type="ECO:0008006" key="6">
    <source>
        <dbReference type="Google" id="ProtNLM"/>
    </source>
</evidence>
<dbReference type="FunFam" id="1.20.1260.60:FF:000002">
    <property type="entry name" value="Vacuolar protein sorting-associated protein IST1"/>
    <property type="match status" value="1"/>
</dbReference>
<dbReference type="AlphaFoldDB" id="A0A409XJN3"/>
<keyword evidence="5" id="KW-1185">Reference proteome</keyword>
<dbReference type="FunCoup" id="A0A409XJN3">
    <property type="interactions" value="454"/>
</dbReference>
<comment type="similarity">
    <text evidence="1">Belongs to the IST1 family.</text>
</comment>
<sequence>MSMWNSAKAKSSRADLDDQVHHSSQPFYLKVQLKLSVQRLRTLQQKKEAQAKTARRDIASLIERGKIETARIKVETIINEDIYIELLELLELYCELLLARFGLLDQNAREPDPGIVEGVCSVIHAAPRTELKELHILRDILMHKYGREFSAAVMENRDGCVSNRVMSKLNNATPAPALVDAYIREITKAYGVPWSSLDDLNPASVEEEDLKDGEKEDSTPSDPSEKKNEEAKTKDQATTSVIPEPSKAADAKKHSASPAPPVEDEFELLSKRFAELKKR</sequence>
<feature type="compositionally biased region" description="Basic and acidic residues" evidence="3">
    <location>
        <begin position="212"/>
        <end position="235"/>
    </location>
</feature>
<keyword evidence="2" id="KW-0175">Coiled coil</keyword>
<dbReference type="InterPro" id="IPR005061">
    <property type="entry name" value="Ist1"/>
</dbReference>
<dbReference type="OrthoDB" id="29853at2759"/>
<dbReference type="GO" id="GO:0015031">
    <property type="term" value="P:protein transport"/>
    <property type="evidence" value="ECO:0007669"/>
    <property type="project" value="InterPro"/>
</dbReference>
<gene>
    <name evidence="4" type="ORF">CVT25_008259</name>
</gene>
<protein>
    <recommendedName>
        <fullName evidence="6">DUF292-domain-containing protein</fullName>
    </recommendedName>
</protein>
<name>A0A409XJN3_PSICY</name>
<organism evidence="4 5">
    <name type="scientific">Psilocybe cyanescens</name>
    <dbReference type="NCBI Taxonomy" id="93625"/>
    <lineage>
        <taxon>Eukaryota</taxon>
        <taxon>Fungi</taxon>
        <taxon>Dikarya</taxon>
        <taxon>Basidiomycota</taxon>
        <taxon>Agaricomycotina</taxon>
        <taxon>Agaricomycetes</taxon>
        <taxon>Agaricomycetidae</taxon>
        <taxon>Agaricales</taxon>
        <taxon>Agaricineae</taxon>
        <taxon>Strophariaceae</taxon>
        <taxon>Psilocybe</taxon>
    </lineage>
</organism>
<dbReference type="PANTHER" id="PTHR12161:SF5">
    <property type="entry name" value="IST1 HOMOLOG"/>
    <property type="match status" value="1"/>
</dbReference>
<accession>A0A409XJN3</accession>
<evidence type="ECO:0000256" key="1">
    <source>
        <dbReference type="ARBA" id="ARBA00005536"/>
    </source>
</evidence>
<evidence type="ECO:0000256" key="2">
    <source>
        <dbReference type="SAM" id="Coils"/>
    </source>
</evidence>
<evidence type="ECO:0000313" key="4">
    <source>
        <dbReference type="EMBL" id="PPQ90948.1"/>
    </source>
</evidence>
<evidence type="ECO:0000313" key="5">
    <source>
        <dbReference type="Proteomes" id="UP000283269"/>
    </source>
</evidence>